<dbReference type="RefSeq" id="WP_089515485.1">
    <property type="nucleotide sequence ID" value="NZ_NJGG01000001.1"/>
</dbReference>
<evidence type="ECO:0000313" key="2">
    <source>
        <dbReference type="Proteomes" id="UP000215188"/>
    </source>
</evidence>
<accession>A0A229FYD7</accession>
<gene>
    <name evidence="1" type="ORF">AOC33_05235</name>
</gene>
<dbReference type="EMBL" id="NJGG01000001">
    <property type="protein sequence ID" value="OXL16459.1"/>
    <property type="molecule type" value="Genomic_DNA"/>
</dbReference>
<dbReference type="AlphaFoldDB" id="A0A229FYD7"/>
<comment type="caution">
    <text evidence="1">The sequence shown here is derived from an EMBL/GenBank/DDBJ whole genome shotgun (WGS) entry which is preliminary data.</text>
</comment>
<organism evidence="1 2">
    <name type="scientific">Polynucleobacter cosmopolitanus</name>
    <dbReference type="NCBI Taxonomy" id="351345"/>
    <lineage>
        <taxon>Bacteria</taxon>
        <taxon>Pseudomonadati</taxon>
        <taxon>Pseudomonadota</taxon>
        <taxon>Betaproteobacteria</taxon>
        <taxon>Burkholderiales</taxon>
        <taxon>Burkholderiaceae</taxon>
        <taxon>Polynucleobacter</taxon>
    </lineage>
</organism>
<reference evidence="1 2" key="1">
    <citation type="submission" date="2017-06" db="EMBL/GenBank/DDBJ databases">
        <title>Reclassification of a Polynucleobacter cosmopolitanus strain isolated from tropical Lake Victoria as Polynucleobacter victoriensis comb. nov.</title>
        <authorList>
            <person name="Hahn M.W."/>
        </authorList>
    </citation>
    <scope>NUCLEOTIDE SEQUENCE [LARGE SCALE GENOMIC DNA]</scope>
    <source>
        <strain evidence="1 2">MWH-MoIso2</strain>
    </source>
</reference>
<keyword evidence="2" id="KW-1185">Reference proteome</keyword>
<dbReference type="Proteomes" id="UP000215188">
    <property type="component" value="Unassembled WGS sequence"/>
</dbReference>
<proteinExistence type="predicted"/>
<evidence type="ECO:0000313" key="1">
    <source>
        <dbReference type="EMBL" id="OXL16459.1"/>
    </source>
</evidence>
<name>A0A229FYD7_9BURK</name>
<protein>
    <submittedName>
        <fullName evidence="1">Uncharacterized protein</fullName>
    </submittedName>
</protein>
<sequence>MKLSKNSDLIDLLTTHWGLIAKAYDETLSGSKLGEFQADTLKMLSDIGVLDVMWINASHDFSATMKKLLGDKKALGLNVNEVEQLIHQLNNQSDQWFTRTIQCNWK</sequence>